<protein>
    <recommendedName>
        <fullName evidence="9">MAP7 domain containing 3</fullName>
    </recommendedName>
</protein>
<dbReference type="EMBL" id="AGTP01037984">
    <property type="status" value="NOT_ANNOTATED_CDS"/>
    <property type="molecule type" value="Genomic_DNA"/>
</dbReference>
<evidence type="ECO:0000256" key="4">
    <source>
        <dbReference type="ARBA" id="ARBA00023054"/>
    </source>
</evidence>
<organism evidence="7 8">
    <name type="scientific">Ictidomys tridecemlineatus</name>
    <name type="common">Thirteen-lined ground squirrel</name>
    <name type="synonym">Spermophilus tridecemlineatus</name>
    <dbReference type="NCBI Taxonomy" id="43179"/>
    <lineage>
        <taxon>Eukaryota</taxon>
        <taxon>Metazoa</taxon>
        <taxon>Chordata</taxon>
        <taxon>Craniata</taxon>
        <taxon>Vertebrata</taxon>
        <taxon>Euteleostomi</taxon>
        <taxon>Mammalia</taxon>
        <taxon>Eutheria</taxon>
        <taxon>Euarchontoglires</taxon>
        <taxon>Glires</taxon>
        <taxon>Rodentia</taxon>
        <taxon>Sciuromorpha</taxon>
        <taxon>Sciuridae</taxon>
        <taxon>Xerinae</taxon>
        <taxon>Marmotini</taxon>
        <taxon>Ictidomys</taxon>
    </lineage>
</organism>
<dbReference type="Proteomes" id="UP000005215">
    <property type="component" value="Unassembled WGS sequence"/>
</dbReference>
<dbReference type="GO" id="GO:0000226">
    <property type="term" value="P:microtubule cytoskeleton organization"/>
    <property type="evidence" value="ECO:0007669"/>
    <property type="project" value="InterPro"/>
</dbReference>
<keyword evidence="5" id="KW-0206">Cytoskeleton</keyword>
<reference evidence="8" key="1">
    <citation type="submission" date="2011-11" db="EMBL/GenBank/DDBJ databases">
        <title>The Draft Genome of Spermophilus tridecemlineatus.</title>
        <authorList>
            <consortium name="The Broad Institute Genome Assembly &amp; Analysis Group"/>
            <consortium name="Computational R&amp;D Group"/>
            <consortium name="and Sequencing Platform"/>
            <person name="Di Palma F."/>
            <person name="Alfoldi J."/>
            <person name="Johnson J."/>
            <person name="Berlin A."/>
            <person name="Gnerre S."/>
            <person name="Jaffe D."/>
            <person name="MacCallum I."/>
            <person name="Young S."/>
            <person name="Walker B.J."/>
            <person name="Lindblad-Toh K."/>
        </authorList>
    </citation>
    <scope>NUCLEOTIDE SEQUENCE [LARGE SCALE GENOMIC DNA]</scope>
</reference>
<comment type="subcellular location">
    <subcellularLocation>
        <location evidence="1">Cytoplasm</location>
        <location evidence="1">Cytoskeleton</location>
    </subcellularLocation>
</comment>
<dbReference type="InterPro" id="IPR051483">
    <property type="entry name" value="MAP7_domain-containing"/>
</dbReference>
<evidence type="ECO:0000256" key="6">
    <source>
        <dbReference type="SAM" id="MobiDB-lite"/>
    </source>
</evidence>
<gene>
    <name evidence="7" type="primary">Map7d3</name>
</gene>
<feature type="region of interest" description="Disordered" evidence="6">
    <location>
        <begin position="155"/>
        <end position="211"/>
    </location>
</feature>
<feature type="region of interest" description="Disordered" evidence="6">
    <location>
        <begin position="531"/>
        <end position="602"/>
    </location>
</feature>
<feature type="compositionally biased region" description="Basic and acidic residues" evidence="6">
    <location>
        <begin position="566"/>
        <end position="602"/>
    </location>
</feature>
<feature type="region of interest" description="Disordered" evidence="6">
    <location>
        <begin position="26"/>
        <end position="51"/>
    </location>
</feature>
<feature type="compositionally biased region" description="Polar residues" evidence="6">
    <location>
        <begin position="816"/>
        <end position="853"/>
    </location>
</feature>
<dbReference type="Pfam" id="PF05672">
    <property type="entry name" value="MAP7"/>
    <property type="match status" value="1"/>
</dbReference>
<dbReference type="AlphaFoldDB" id="I3MBM6"/>
<dbReference type="PANTHER" id="PTHR15073:SF5">
    <property type="entry name" value="MAP7 DOMAIN-CONTAINING PROTEIN 3"/>
    <property type="match status" value="1"/>
</dbReference>
<reference evidence="7" key="2">
    <citation type="submission" date="2025-08" db="UniProtKB">
        <authorList>
            <consortium name="Ensembl"/>
        </authorList>
    </citation>
    <scope>IDENTIFICATION</scope>
</reference>
<evidence type="ECO:0000256" key="2">
    <source>
        <dbReference type="ARBA" id="ARBA00007525"/>
    </source>
</evidence>
<dbReference type="EMBL" id="AGTP01037983">
    <property type="status" value="NOT_ANNOTATED_CDS"/>
    <property type="molecule type" value="Genomic_DNA"/>
</dbReference>
<feature type="region of interest" description="Disordered" evidence="6">
    <location>
        <begin position="628"/>
        <end position="664"/>
    </location>
</feature>
<feature type="compositionally biased region" description="Basic and acidic residues" evidence="6">
    <location>
        <begin position="628"/>
        <end position="638"/>
    </location>
</feature>
<feature type="compositionally biased region" description="Low complexity" evidence="6">
    <location>
        <begin position="37"/>
        <end position="46"/>
    </location>
</feature>
<keyword evidence="4" id="KW-0175">Coiled coil</keyword>
<dbReference type="STRING" id="43179.ENSSTOP00000007564"/>
<feature type="compositionally biased region" description="Polar residues" evidence="6">
    <location>
        <begin position="692"/>
        <end position="705"/>
    </location>
</feature>
<dbReference type="Ensembl" id="ENSSTOT00000008439.3">
    <property type="protein sequence ID" value="ENSSTOP00000007564.3"/>
    <property type="gene ID" value="ENSSTOG00000008415.3"/>
</dbReference>
<dbReference type="FunCoup" id="I3MBM6">
    <property type="interactions" value="41"/>
</dbReference>
<feature type="region of interest" description="Disordered" evidence="6">
    <location>
        <begin position="362"/>
        <end position="381"/>
    </location>
</feature>
<evidence type="ECO:0008006" key="9">
    <source>
        <dbReference type="Google" id="ProtNLM"/>
    </source>
</evidence>
<feature type="region of interest" description="Disordered" evidence="6">
    <location>
        <begin position="392"/>
        <end position="502"/>
    </location>
</feature>
<evidence type="ECO:0000256" key="3">
    <source>
        <dbReference type="ARBA" id="ARBA00022490"/>
    </source>
</evidence>
<feature type="region of interest" description="Disordered" evidence="6">
    <location>
        <begin position="102"/>
        <end position="137"/>
    </location>
</feature>
<dbReference type="InterPro" id="IPR008604">
    <property type="entry name" value="MAP7_fam"/>
</dbReference>
<comment type="similarity">
    <text evidence="2">Belongs to the MAP7 family.</text>
</comment>
<evidence type="ECO:0000313" key="7">
    <source>
        <dbReference type="Ensembl" id="ENSSTOP00000007564.3"/>
    </source>
</evidence>
<feature type="region of interest" description="Disordered" evidence="6">
    <location>
        <begin position="683"/>
        <end position="929"/>
    </location>
</feature>
<name>I3MBM6_ICTTR</name>
<keyword evidence="8" id="KW-1185">Reference proteome</keyword>
<evidence type="ECO:0000256" key="5">
    <source>
        <dbReference type="ARBA" id="ARBA00023212"/>
    </source>
</evidence>
<dbReference type="GO" id="GO:0015630">
    <property type="term" value="C:microtubule cytoskeleton"/>
    <property type="evidence" value="ECO:0007669"/>
    <property type="project" value="InterPro"/>
</dbReference>
<feature type="compositionally biased region" description="Polar residues" evidence="6">
    <location>
        <begin position="881"/>
        <end position="891"/>
    </location>
</feature>
<dbReference type="EMBL" id="AGTP01037982">
    <property type="status" value="NOT_ANNOTATED_CDS"/>
    <property type="molecule type" value="Genomic_DNA"/>
</dbReference>
<reference evidence="7" key="3">
    <citation type="submission" date="2025-09" db="UniProtKB">
        <authorList>
            <consortium name="Ensembl"/>
        </authorList>
    </citation>
    <scope>IDENTIFICATION</scope>
</reference>
<dbReference type="PANTHER" id="PTHR15073">
    <property type="entry name" value="MICROTUBULE-ASSOCIATED PROTEIN"/>
    <property type="match status" value="1"/>
</dbReference>
<keyword evidence="3" id="KW-0963">Cytoplasm</keyword>
<accession>I3MBM6</accession>
<sequence length="929" mass="103855">MADHTVAGPSGSTSLRGLRERMVAAAQAVAKERRDQSGVSSFSSQSPTIRSAFKPVIDGSVLKNDLKQKLAKERREERKRQQEASKEIQLLEKERKAKLQYEKHLEEKQRKLREQKEKDERRRVSAEEKRKQKFEEEREKYKAVLSRTLERTNRVDQRQKRWSWEGSAMANSENKPGKPENKRSSSLNRRENKVHSSTDLEHMEDKTARRFYSNPSENNLISRLLIPTRASVARSKTAASLSIPGKDTPGVTNHFLQYVHMPLRSHSSDELKSSIMFSKPIVKTPLQTKLEMAPLEKVVTPFKVNVEATPKAKMEVPSEVRMDALLNMEAPPMENMELSPVASTETSPLVSVEVSPVVSMDASSEVSLDTSPEGSMGSSPKVNMKAPCNANMEASQSSETLPEANVEVPLEGEVEESPKESLESSPKMVAEVSYKASPKPVQKPEMDRQTSNPVIKKHPSSNILSNMQSPSPASGCHPPSPVNTMHIQKNRPPSPSPVLSKQSVHAPLPCKIIPVQRTLFVPDGIVKKKRETVSKSPNKCEPVSQKQMISEESGNKIAPGTMSAEEATKILAEKRRLAREQKDKKEEERLQKEMEPRKVADVIEKVDKGQAEELSKCEDGQEQEKEIKKNKGCQHQDQEVLLQKGDAKIKAQEEADKRKKEQERIMLQNLQERLERKKRIEEIMKRTRKTDVNITKASEISGSNTSEEDEADDEDETESDEDSLDKMFPSANGNGRESPNKPKMPYKNAKKMPQKLVFLQATTGETDKEKKSYFNGDLKPFRQKSLKESSTQAKGLKSSTKRSSTRTAKTGKAKELSTTTQSIPNVSTPQEQTYGKIDSSSHNTESPDTNVTPDSHKQNLKDFVTSHPNPQMPTDHKKKSQSVPANSSKASSHLCFAPKAVDLEPSPTSSSRAFFGGEEEDGVESAGML</sequence>
<dbReference type="InParanoid" id="I3MBM6"/>
<evidence type="ECO:0000313" key="8">
    <source>
        <dbReference type="Proteomes" id="UP000005215"/>
    </source>
</evidence>
<dbReference type="HOGENOM" id="CLU_016292_0_0_1"/>
<proteinExistence type="inferred from homology"/>
<dbReference type="GeneTree" id="ENSGT00950000182941"/>
<feature type="compositionally biased region" description="Acidic residues" evidence="6">
    <location>
        <begin position="706"/>
        <end position="723"/>
    </location>
</feature>
<feature type="compositionally biased region" description="Polar residues" evidence="6">
    <location>
        <begin position="460"/>
        <end position="472"/>
    </location>
</feature>
<evidence type="ECO:0000256" key="1">
    <source>
        <dbReference type="ARBA" id="ARBA00004245"/>
    </source>
</evidence>
<feature type="compositionally biased region" description="Basic and acidic residues" evidence="6">
    <location>
        <begin position="175"/>
        <end position="208"/>
    </location>
</feature>
<feature type="compositionally biased region" description="Basic and acidic residues" evidence="6">
    <location>
        <begin position="645"/>
        <end position="664"/>
    </location>
</feature>